<dbReference type="OrthoDB" id="9801912at2"/>
<dbReference type="SUPFAM" id="SSF53850">
    <property type="entry name" value="Periplasmic binding protein-like II"/>
    <property type="match status" value="1"/>
</dbReference>
<comment type="caution">
    <text evidence="7">The sequence shown here is derived from an EMBL/GenBank/DDBJ whole genome shotgun (WGS) entry which is preliminary data.</text>
</comment>
<dbReference type="AlphaFoldDB" id="A0A426QGF8"/>
<organism evidence="7 8">
    <name type="scientific">Thiohalobacter thiocyanaticus</name>
    <dbReference type="NCBI Taxonomy" id="585455"/>
    <lineage>
        <taxon>Bacteria</taxon>
        <taxon>Pseudomonadati</taxon>
        <taxon>Pseudomonadota</taxon>
        <taxon>Gammaproteobacteria</taxon>
        <taxon>Thiohalobacterales</taxon>
        <taxon>Thiohalobacteraceae</taxon>
        <taxon>Thiohalobacter</taxon>
    </lineage>
</organism>
<proteinExistence type="inferred from homology"/>
<sequence>MTIPTKQLGGLLGLCWLLLAGCGDQPWNSPYPASDQDANIHYSSFEERPKHLDPARSYSSNEVVFLGQIYEPPLQYHYLKRPYELIPRSAEAVPEPVYLDAEGKALPADAPADAVAYSEYRIRIKPGIRYEPHPAFARDAAGDHVYHDLDARALEGRHSLQDFSRTGTRELVAADFVYQIKRLAHPGLHSPILGLMSEYIVGLADYAATLGRAWNELKQEAGDSDGLYLDLRDHPLAGAEVIDRYTYRIRIQGRYPQLVYWLAMPFFAPVPWEVDYFFSQPGMKARNLTLDWYPVGTGPYRLTVNNPNLEMVLERNPHFRGETYPTEGEPGDREAGLLDDAGRSIPFINKAVFKLEKEQIPYWNKFLQGYYDSSGISSDSYDQAIKVGEGGEVGLTEQMRDKGISLQTAVATSIFYMGFNMLDPVVGGDSESARKLRRAIAIAMDYEEFVAIFLNGRGVPAQGPIPPGIFGHRDGEAGINPHVYDWVDGRPQRKSIEEARRLLAEAGYPGGRDAETGSPLVLNFDTTGGGPDDKARMDWLRKQFDKLDIQLVIRATDYNRFQDKMRNGTAQIFQWGWNADYPDPENFLFLLYGENSKAEKNGENAANYRSAEFDRLFERMKNMDNGPRRQAIIDEMLAIARRDGPWLWGFYPKSFGLHHAWLKNNKPNLMARNTLKYKRIDTDLRKRLRREWNAPVVWPLALVAGVLVVAVVPAWIGYRRRMHMRGRRD</sequence>
<dbReference type="CDD" id="cd08505">
    <property type="entry name" value="PBP2_NikA_DppA_OppA_like_18"/>
    <property type="match status" value="1"/>
</dbReference>
<feature type="domain" description="Solute-binding protein family 5" evidence="6">
    <location>
        <begin position="170"/>
        <end position="597"/>
    </location>
</feature>
<keyword evidence="8" id="KW-1185">Reference proteome</keyword>
<dbReference type="GO" id="GO:0030313">
    <property type="term" value="C:cell envelope"/>
    <property type="evidence" value="ECO:0007669"/>
    <property type="project" value="UniProtKB-SubCell"/>
</dbReference>
<evidence type="ECO:0000259" key="6">
    <source>
        <dbReference type="Pfam" id="PF00496"/>
    </source>
</evidence>
<reference evidence="7 8" key="1">
    <citation type="journal article" date="2010" name="Int. J. Syst. Evol. Microbiol.">
        <title>Thiohalobacter thiocyanaticus gen. nov., sp. nov., a moderately halophilic, sulfur-oxidizing gammaproteobacterium from hypersaline lakes, that utilizes thiocyanate.</title>
        <authorList>
            <person name="Sorokin D.Y."/>
            <person name="Kovaleva O.L."/>
            <person name="Tourova T.P."/>
            <person name="Muyzer G."/>
        </authorList>
    </citation>
    <scope>NUCLEOTIDE SEQUENCE [LARGE SCALE GENOMIC DNA]</scope>
    <source>
        <strain evidence="7 8">Hrh1</strain>
    </source>
</reference>
<dbReference type="Pfam" id="PF00496">
    <property type="entry name" value="SBP_bac_5"/>
    <property type="match status" value="1"/>
</dbReference>
<evidence type="ECO:0000256" key="3">
    <source>
        <dbReference type="ARBA" id="ARBA00022448"/>
    </source>
</evidence>
<comment type="subcellular location">
    <subcellularLocation>
        <location evidence="1">Cell envelope</location>
    </subcellularLocation>
</comment>
<keyword evidence="3" id="KW-0813">Transport</keyword>
<evidence type="ECO:0000313" key="8">
    <source>
        <dbReference type="Proteomes" id="UP000287798"/>
    </source>
</evidence>
<dbReference type="RefSeq" id="WP_125180037.1">
    <property type="nucleotide sequence ID" value="NZ_QZMU01000001.1"/>
</dbReference>
<dbReference type="Proteomes" id="UP000287798">
    <property type="component" value="Unassembled WGS sequence"/>
</dbReference>
<dbReference type="Gene3D" id="3.10.105.10">
    <property type="entry name" value="Dipeptide-binding Protein, Domain 3"/>
    <property type="match status" value="1"/>
</dbReference>
<dbReference type="InterPro" id="IPR000914">
    <property type="entry name" value="SBP_5_dom"/>
</dbReference>
<protein>
    <submittedName>
        <fullName evidence="7">Peptide ABC transporter substrate-binding protein</fullName>
    </submittedName>
</protein>
<evidence type="ECO:0000256" key="1">
    <source>
        <dbReference type="ARBA" id="ARBA00004196"/>
    </source>
</evidence>
<dbReference type="PROSITE" id="PS51257">
    <property type="entry name" value="PROKAR_LIPOPROTEIN"/>
    <property type="match status" value="1"/>
</dbReference>
<dbReference type="GO" id="GO:1904680">
    <property type="term" value="F:peptide transmembrane transporter activity"/>
    <property type="evidence" value="ECO:0007669"/>
    <property type="project" value="TreeGrafter"/>
</dbReference>
<evidence type="ECO:0000256" key="4">
    <source>
        <dbReference type="ARBA" id="ARBA00022729"/>
    </source>
</evidence>
<name>A0A426QGF8_9GAMM</name>
<dbReference type="EMBL" id="QZMU01000001">
    <property type="protein sequence ID" value="RRQ20823.1"/>
    <property type="molecule type" value="Genomic_DNA"/>
</dbReference>
<evidence type="ECO:0000256" key="5">
    <source>
        <dbReference type="SAM" id="Phobius"/>
    </source>
</evidence>
<dbReference type="Gene3D" id="3.40.190.10">
    <property type="entry name" value="Periplasmic binding protein-like II"/>
    <property type="match status" value="1"/>
</dbReference>
<evidence type="ECO:0000256" key="2">
    <source>
        <dbReference type="ARBA" id="ARBA00005695"/>
    </source>
</evidence>
<keyword evidence="5" id="KW-0812">Transmembrane</keyword>
<keyword evidence="5" id="KW-0472">Membrane</keyword>
<feature type="transmembrane region" description="Helical" evidence="5">
    <location>
        <begin position="696"/>
        <end position="718"/>
    </location>
</feature>
<dbReference type="PANTHER" id="PTHR30290:SF10">
    <property type="entry name" value="PERIPLASMIC OLIGOPEPTIDE-BINDING PROTEIN-RELATED"/>
    <property type="match status" value="1"/>
</dbReference>
<accession>A0A426QGF8</accession>
<evidence type="ECO:0000313" key="7">
    <source>
        <dbReference type="EMBL" id="RRQ20823.1"/>
    </source>
</evidence>
<dbReference type="InterPro" id="IPR039424">
    <property type="entry name" value="SBP_5"/>
</dbReference>
<dbReference type="GO" id="GO:0015833">
    <property type="term" value="P:peptide transport"/>
    <property type="evidence" value="ECO:0007669"/>
    <property type="project" value="TreeGrafter"/>
</dbReference>
<keyword evidence="5" id="KW-1133">Transmembrane helix</keyword>
<comment type="similarity">
    <text evidence="2">Belongs to the bacterial solute-binding protein 5 family.</text>
</comment>
<keyword evidence="4" id="KW-0732">Signal</keyword>
<gene>
    <name evidence="7" type="ORF">D6C00_01745</name>
</gene>
<dbReference type="PANTHER" id="PTHR30290">
    <property type="entry name" value="PERIPLASMIC BINDING COMPONENT OF ABC TRANSPORTER"/>
    <property type="match status" value="1"/>
</dbReference>